<evidence type="ECO:0000256" key="3">
    <source>
        <dbReference type="ARBA" id="ARBA00022692"/>
    </source>
</evidence>
<dbReference type="Gene3D" id="2.40.170.20">
    <property type="entry name" value="TonB-dependent receptor, beta-barrel domain"/>
    <property type="match status" value="1"/>
</dbReference>
<evidence type="ECO:0000256" key="6">
    <source>
        <dbReference type="ARBA" id="ARBA00023136"/>
    </source>
</evidence>
<dbReference type="SUPFAM" id="SSF49464">
    <property type="entry name" value="Carboxypeptidase regulatory domain-like"/>
    <property type="match status" value="1"/>
</dbReference>
<keyword evidence="3" id="KW-0812">Transmembrane</keyword>
<feature type="compositionally biased region" description="Basic and acidic residues" evidence="9">
    <location>
        <begin position="868"/>
        <end position="881"/>
    </location>
</feature>
<evidence type="ECO:0000259" key="10">
    <source>
        <dbReference type="Pfam" id="PF00593"/>
    </source>
</evidence>
<keyword evidence="8" id="KW-0998">Cell outer membrane</keyword>
<dbReference type="InterPro" id="IPR023997">
    <property type="entry name" value="TonB-dep_OMP_SusC/RagA_CS"/>
</dbReference>
<evidence type="ECO:0000259" key="11">
    <source>
        <dbReference type="Pfam" id="PF07715"/>
    </source>
</evidence>
<reference evidence="12" key="1">
    <citation type="submission" date="2019-03" db="EMBL/GenBank/DDBJ databases">
        <title>Single cell metagenomics reveals metabolic interactions within the superorganism composed of flagellate Streblomastix strix and complex community of Bacteroidetes bacteria on its surface.</title>
        <authorList>
            <person name="Treitli S.C."/>
            <person name="Kolisko M."/>
            <person name="Husnik F."/>
            <person name="Keeling P."/>
            <person name="Hampl V."/>
        </authorList>
    </citation>
    <scope>NUCLEOTIDE SEQUENCE</scope>
    <source>
        <strain evidence="12">STM</strain>
    </source>
</reference>
<dbReference type="Pfam" id="PF07715">
    <property type="entry name" value="Plug"/>
    <property type="match status" value="1"/>
</dbReference>
<name>A0A5J4ST50_9ZZZZ</name>
<evidence type="ECO:0000256" key="8">
    <source>
        <dbReference type="ARBA" id="ARBA00023237"/>
    </source>
</evidence>
<organism evidence="12">
    <name type="scientific">termite gut metagenome</name>
    <dbReference type="NCBI Taxonomy" id="433724"/>
    <lineage>
        <taxon>unclassified sequences</taxon>
        <taxon>metagenomes</taxon>
        <taxon>organismal metagenomes</taxon>
    </lineage>
</organism>
<evidence type="ECO:0000256" key="4">
    <source>
        <dbReference type="ARBA" id="ARBA00022729"/>
    </source>
</evidence>
<evidence type="ECO:0000313" key="12">
    <source>
        <dbReference type="EMBL" id="KAA6349359.1"/>
    </source>
</evidence>
<dbReference type="GO" id="GO:0009279">
    <property type="term" value="C:cell outer membrane"/>
    <property type="evidence" value="ECO:0007669"/>
    <property type="project" value="UniProtKB-SubCell"/>
</dbReference>
<dbReference type="PROSITE" id="PS52016">
    <property type="entry name" value="TONB_DEPENDENT_REC_3"/>
    <property type="match status" value="1"/>
</dbReference>
<dbReference type="NCBIfam" id="TIGR04056">
    <property type="entry name" value="OMP_RagA_SusC"/>
    <property type="match status" value="1"/>
</dbReference>
<evidence type="ECO:0000256" key="2">
    <source>
        <dbReference type="ARBA" id="ARBA00022448"/>
    </source>
</evidence>
<proteinExistence type="predicted"/>
<evidence type="ECO:0000256" key="7">
    <source>
        <dbReference type="ARBA" id="ARBA00023170"/>
    </source>
</evidence>
<dbReference type="NCBIfam" id="TIGR04057">
    <property type="entry name" value="SusC_RagA_signa"/>
    <property type="match status" value="1"/>
</dbReference>
<dbReference type="Gene3D" id="2.170.130.10">
    <property type="entry name" value="TonB-dependent receptor, plug domain"/>
    <property type="match status" value="1"/>
</dbReference>
<gene>
    <name evidence="12" type="ORF">EZS27_003187</name>
</gene>
<dbReference type="InterPro" id="IPR039426">
    <property type="entry name" value="TonB-dep_rcpt-like"/>
</dbReference>
<dbReference type="PANTHER" id="PTHR30069">
    <property type="entry name" value="TONB-DEPENDENT OUTER MEMBRANE RECEPTOR"/>
    <property type="match status" value="1"/>
</dbReference>
<dbReference type="Pfam" id="PF13715">
    <property type="entry name" value="CarbopepD_reg_2"/>
    <property type="match status" value="1"/>
</dbReference>
<evidence type="ECO:0000256" key="5">
    <source>
        <dbReference type="ARBA" id="ARBA00023077"/>
    </source>
</evidence>
<dbReference type="InterPro" id="IPR000531">
    <property type="entry name" value="Beta-barrel_TonB"/>
</dbReference>
<feature type="domain" description="TonB-dependent receptor plug" evidence="11">
    <location>
        <begin position="134"/>
        <end position="259"/>
    </location>
</feature>
<dbReference type="InterPro" id="IPR008969">
    <property type="entry name" value="CarboxyPept-like_regulatory"/>
</dbReference>
<evidence type="ECO:0000256" key="9">
    <source>
        <dbReference type="SAM" id="MobiDB-lite"/>
    </source>
</evidence>
<evidence type="ECO:0000256" key="1">
    <source>
        <dbReference type="ARBA" id="ARBA00004571"/>
    </source>
</evidence>
<dbReference type="GO" id="GO:0044718">
    <property type="term" value="P:siderophore transmembrane transport"/>
    <property type="evidence" value="ECO:0007669"/>
    <property type="project" value="TreeGrafter"/>
</dbReference>
<dbReference type="Gene3D" id="2.60.40.1120">
    <property type="entry name" value="Carboxypeptidase-like, regulatory domain"/>
    <property type="match status" value="1"/>
</dbReference>
<dbReference type="SUPFAM" id="SSF56935">
    <property type="entry name" value="Porins"/>
    <property type="match status" value="1"/>
</dbReference>
<dbReference type="EMBL" id="SNRY01000048">
    <property type="protein sequence ID" value="KAA6349359.1"/>
    <property type="molecule type" value="Genomic_DNA"/>
</dbReference>
<feature type="region of interest" description="Disordered" evidence="9">
    <location>
        <begin position="852"/>
        <end position="881"/>
    </location>
</feature>
<dbReference type="InterPro" id="IPR012910">
    <property type="entry name" value="Plug_dom"/>
</dbReference>
<comment type="subcellular location">
    <subcellularLocation>
        <location evidence="1">Cell outer membrane</location>
        <topology evidence="1">Multi-pass membrane protein</topology>
    </subcellularLocation>
</comment>
<keyword evidence="5" id="KW-0798">TonB box</keyword>
<dbReference type="PANTHER" id="PTHR30069:SF29">
    <property type="entry name" value="HEMOGLOBIN AND HEMOGLOBIN-HAPTOGLOBIN-BINDING PROTEIN 1-RELATED"/>
    <property type="match status" value="1"/>
</dbReference>
<sequence length="1052" mass="115322">MTNLQLIFGKKSFFSEGKKHFLVFLTFLFFSLELFAQQSAVTIAGKVLDEASKEPFLGVTVLVKSSTTGATTDVEGNFTLKVKSLPATLTFSYLGYRTVEVDVYEYTEPLSIELHEDRNFLSEVVVVGYGTQKRKELTGSVVTVNKEALSQLSTSFETLLSGAVPGLNVTQSSGQPGAAYNIRIRGGNSVTGGNEPLYVIDGVIIYDDAASSSTSAGVLRVSPRLNPLAALNPGDIESVEVLKDVSATAIYGSRGSNGVIIVTTKSGKKGRNNIEYQYTTGWQQASKQLSLLDAKDWAKLNQEIYEPIKTEKVKSEYDGWTQAQLDALGKGTDWQDAALRKASTQNHQLTISGGDEKTRYLLSGNFTDQDGIIVNTDFLRYTGRFNFERDLFSNLTVGITATAGKLIQNGLADYANLETGGASSSLGYVILIPNVVPIYNEDGTFNYNNIHEKSNLRYGDRTVNALSDLYNTVSQNVSNTLTGNFYLNYNILPELKARIAASTNRNNATQNFFGPSSSAAGFLAKGYGSVGNKRTDSWQYEYTLNYDKQLNKNHYINVLAGYTTQTTSIERTTTTTTKFSNETLTYHNLQAGETPLQPIASGSVSILNSVLGRVNYSLNGKYNLTGTLRADGSSRFASGHKWGIFPSLGLSWNANEESFLKDKKSIDNLKLRASLGTVGNQEIGDYRYEDTWVTTKYAFDNNIVIGYLQGNRSNSDLKWETTSQYNFGVDLGLLSRFTLTVDAYYKKTSDLLLNIPVEITSGYSSQLKNVGNLTNKGVELELSGLLVNNKQVTWNLSANIAKNKNTVTNVALENGYVISGSTILQEGEEFGSFYGLIFDGIVQKTDDISKVPVPARNGPDNPIQPGDVKYKDIPDKDGKTDGKIDLDHDRVVLGSPQPDFIYGFSTSLRYKSLTLFAAFQGSQGNEIYNSLRRSLEVPDGSYNLSNALLDRWTGNNPSNTVPRAVITTSATDLDSRYIEDASFLKLRTLSLSYQLPIKIQGAPTTKIRLLATAQNLLTLTKYKGYDPEVASGTDSGVYPTARTFSFGVNISY</sequence>
<feature type="domain" description="TonB-dependent receptor-like beta-barrel" evidence="10">
    <location>
        <begin position="611"/>
        <end position="801"/>
    </location>
</feature>
<dbReference type="InterPro" id="IPR037066">
    <property type="entry name" value="Plug_dom_sf"/>
</dbReference>
<dbReference type="InterPro" id="IPR036942">
    <property type="entry name" value="Beta-barrel_TonB_sf"/>
</dbReference>
<comment type="caution">
    <text evidence="12">The sequence shown here is derived from an EMBL/GenBank/DDBJ whole genome shotgun (WGS) entry which is preliminary data.</text>
</comment>
<dbReference type="GO" id="GO:0015344">
    <property type="term" value="F:siderophore uptake transmembrane transporter activity"/>
    <property type="evidence" value="ECO:0007669"/>
    <property type="project" value="TreeGrafter"/>
</dbReference>
<keyword evidence="6" id="KW-0472">Membrane</keyword>
<dbReference type="InterPro" id="IPR023996">
    <property type="entry name" value="TonB-dep_OMP_SusC/RagA"/>
</dbReference>
<dbReference type="AlphaFoldDB" id="A0A5J4ST50"/>
<keyword evidence="4" id="KW-0732">Signal</keyword>
<dbReference type="Pfam" id="PF00593">
    <property type="entry name" value="TonB_dep_Rec_b-barrel"/>
    <property type="match status" value="1"/>
</dbReference>
<protein>
    <submittedName>
        <fullName evidence="12">TonB-dependent receptor SusC</fullName>
    </submittedName>
</protein>
<keyword evidence="2" id="KW-0813">Transport</keyword>
<keyword evidence="7 12" id="KW-0675">Receptor</keyword>
<accession>A0A5J4ST50</accession>